<dbReference type="FunFam" id="1.10.418.10:FF:000031">
    <property type="entry name" value="Fimbrin-2 like"/>
    <property type="match status" value="1"/>
</dbReference>
<dbReference type="CDD" id="cd21296">
    <property type="entry name" value="CH_AtFIM_like_rpt2"/>
    <property type="match status" value="1"/>
</dbReference>
<comment type="subcellular location">
    <subcellularLocation>
        <location evidence="1">Cytoplasm</location>
        <location evidence="1">Cytoskeleton</location>
    </subcellularLocation>
</comment>
<evidence type="ECO:0008006" key="14">
    <source>
        <dbReference type="Google" id="ProtNLM"/>
    </source>
</evidence>
<dbReference type="PROSITE" id="PS50021">
    <property type="entry name" value="CH"/>
    <property type="match status" value="4"/>
</dbReference>
<feature type="region of interest" description="Disordered" evidence="8">
    <location>
        <begin position="910"/>
        <end position="938"/>
    </location>
</feature>
<protein>
    <recommendedName>
        <fullName evidence="14">Fimbrin</fullName>
    </recommendedName>
</protein>
<evidence type="ECO:0000313" key="13">
    <source>
        <dbReference type="Proteomes" id="UP001497480"/>
    </source>
</evidence>
<comment type="caution">
    <text evidence="12">The sequence shown here is derived from an EMBL/GenBank/DDBJ whole genome shotgun (WGS) entry which is preliminary data.</text>
</comment>
<keyword evidence="5" id="KW-0677">Repeat</keyword>
<dbReference type="PROSITE" id="PS50213">
    <property type="entry name" value="FAS1"/>
    <property type="match status" value="1"/>
</dbReference>
<keyword evidence="7" id="KW-0206">Cytoskeleton</keyword>
<proteinExistence type="inferred from homology"/>
<sequence>MEFSMIFILSNTLLLLSSSAFAKTASPPSLSPTPAPAPAPDFVNLTELLTVAGPFHTFLNYLESTKVIETFQNQANNTEEGITILVPKDSAFSSLKKPSLSKLTDDQIKQVILFHALPHYYSLADFKNLSETGSTPTFAGGDYTLNFTDDSGSVHISSGWSITKVTSAVHSTDPVAIYQVDKVLLPEAIFGTDIPPAPAPAPTPDIAPAADSPTEKSAESKSSSPSTTPDGSSSHKITTFGVLANLALGTFGVMLLFVLPTVSYFSPTSNMSSFVGVLVSDQWLQSQFTQVELRTLKSKYVSARTQSAHVTVGDLPSIFKKLKAFNEVFEEDEIKGILAESYQNTDEEIDFESFLRAHLNLQGRAAAKDGGSKSSSSFLKAATTTVHHAINESEKASYVAHINGYLAEDKFLSQFLPIDPSTDAIFDLAKDGVLLCKLINVAVPGTIDERAINTKRVLNPWERNENHTLGLNSAKAIGCTVVNIGTQDLVEARPHLVLGLISQIIKIQLLADLNLKKTPQLVELVDDDKDVEELISLAPEKVLLKWMNFHLKKAGYEKQVTNFSSDLKDGEAYAYLLNALAPEHSGPSALVTSDPTERANMVLEQAEKLDCKRYLTPKDIVEGSPNLNLAFVAQIFQHRNGLTAADSKKVTFAEMMTDDVQTSREERCFRLWINSLGIVTFVNNVFEDVRNGWVLLEVLDKVSPGSVNWKQATKPPIKMPFRKVENCNQVIKIGKDLNFSLVNVAGNDIVQGNKKLLIAFLWQLMRFNMLQLLKNLRSHSQGKEITDADILNWANTKVKRAGRTSQMESFKDKNLSGGIFFLELLSAVEPRVVNWSLVTKGETDEDKRLNATYIISVARKLGCSIFLLPEDIMEVNQKMILTLTASIMYWSLKRPEENTTPEAPAVVASVSDANETDEANELSNLTIDDAASEAASEG</sequence>
<dbReference type="SUPFAM" id="SSF47576">
    <property type="entry name" value="Calponin-homology domain, CH-domain"/>
    <property type="match status" value="1"/>
</dbReference>
<feature type="domain" description="FAS1" evidence="11">
    <location>
        <begin position="42"/>
        <end position="184"/>
    </location>
</feature>
<dbReference type="InterPro" id="IPR036872">
    <property type="entry name" value="CH_dom_sf"/>
</dbReference>
<evidence type="ECO:0000256" key="7">
    <source>
        <dbReference type="ARBA" id="ARBA00023212"/>
    </source>
</evidence>
<dbReference type="InterPro" id="IPR000782">
    <property type="entry name" value="FAS1_domain"/>
</dbReference>
<evidence type="ECO:0000313" key="12">
    <source>
        <dbReference type="EMBL" id="CAL0307312.1"/>
    </source>
</evidence>
<feature type="compositionally biased region" description="Pro residues" evidence="8">
    <location>
        <begin position="196"/>
        <end position="205"/>
    </location>
</feature>
<feature type="domain" description="Calponin-homology (CH)" evidence="10">
    <location>
        <begin position="537"/>
        <end position="640"/>
    </location>
</feature>
<feature type="domain" description="Calponin-homology (CH)" evidence="10">
    <location>
        <begin position="392"/>
        <end position="509"/>
    </location>
</feature>
<dbReference type="Pfam" id="PF00307">
    <property type="entry name" value="CH"/>
    <property type="match status" value="4"/>
</dbReference>
<dbReference type="SUPFAM" id="SSF82153">
    <property type="entry name" value="FAS1 domain"/>
    <property type="match status" value="1"/>
</dbReference>
<dbReference type="CDD" id="cd21299">
    <property type="entry name" value="CH_AtFIM_like_rpt3"/>
    <property type="match status" value="1"/>
</dbReference>
<dbReference type="PANTHER" id="PTHR19961">
    <property type="entry name" value="FIMBRIN/PLASTIN"/>
    <property type="match status" value="1"/>
</dbReference>
<keyword evidence="4" id="KW-0963">Cytoplasm</keyword>
<name>A0AAV1WDQ4_LUPLU</name>
<evidence type="ECO:0000259" key="10">
    <source>
        <dbReference type="PROSITE" id="PS50021"/>
    </source>
</evidence>
<feature type="chain" id="PRO_5043774293" description="Fimbrin" evidence="9">
    <location>
        <begin position="23"/>
        <end position="938"/>
    </location>
</feature>
<evidence type="ECO:0000256" key="1">
    <source>
        <dbReference type="ARBA" id="ARBA00004245"/>
    </source>
</evidence>
<dbReference type="GO" id="GO:0005737">
    <property type="term" value="C:cytoplasm"/>
    <property type="evidence" value="ECO:0007669"/>
    <property type="project" value="TreeGrafter"/>
</dbReference>
<dbReference type="InterPro" id="IPR001589">
    <property type="entry name" value="Actinin_actin-bd_CS"/>
</dbReference>
<evidence type="ECO:0000256" key="4">
    <source>
        <dbReference type="ARBA" id="ARBA00022490"/>
    </source>
</evidence>
<dbReference type="PANTHER" id="PTHR19961:SF79">
    <property type="entry name" value="FIMBRIN-5"/>
    <property type="match status" value="1"/>
</dbReference>
<dbReference type="AlphaFoldDB" id="A0AAV1WDQ4"/>
<dbReference type="InterPro" id="IPR036378">
    <property type="entry name" value="FAS1_dom_sf"/>
</dbReference>
<dbReference type="PROSITE" id="PS00020">
    <property type="entry name" value="ACTININ_2"/>
    <property type="match status" value="1"/>
</dbReference>
<dbReference type="GO" id="GO:0051639">
    <property type="term" value="P:actin filament network formation"/>
    <property type="evidence" value="ECO:0007669"/>
    <property type="project" value="TreeGrafter"/>
</dbReference>
<dbReference type="InterPro" id="IPR001715">
    <property type="entry name" value="CH_dom"/>
</dbReference>
<feature type="domain" description="Calponin-homology (CH)" evidence="10">
    <location>
        <begin position="663"/>
        <end position="769"/>
    </location>
</feature>
<keyword evidence="6" id="KW-0009">Actin-binding</keyword>
<gene>
    <name evidence="12" type="ORF">LLUT_LOCUS8372</name>
</gene>
<feature type="signal peptide" evidence="9">
    <location>
        <begin position="1"/>
        <end position="22"/>
    </location>
</feature>
<evidence type="ECO:0000256" key="9">
    <source>
        <dbReference type="SAM" id="SignalP"/>
    </source>
</evidence>
<dbReference type="FunFam" id="1.10.418.10:FF:000041">
    <property type="entry name" value="Fimbrin-2 isoform A"/>
    <property type="match status" value="1"/>
</dbReference>
<evidence type="ECO:0000256" key="8">
    <source>
        <dbReference type="SAM" id="MobiDB-lite"/>
    </source>
</evidence>
<dbReference type="CDD" id="cd21302">
    <property type="entry name" value="CH_AtFIM_like_rpt4"/>
    <property type="match status" value="1"/>
</dbReference>
<reference evidence="12 13" key="1">
    <citation type="submission" date="2024-03" db="EMBL/GenBank/DDBJ databases">
        <authorList>
            <person name="Martinez-Hernandez J."/>
        </authorList>
    </citation>
    <scope>NUCLEOTIDE SEQUENCE [LARGE SCALE GENOMIC DNA]</scope>
</reference>
<dbReference type="SMART" id="SM00554">
    <property type="entry name" value="FAS1"/>
    <property type="match status" value="1"/>
</dbReference>
<evidence type="ECO:0000256" key="2">
    <source>
        <dbReference type="ARBA" id="ARBA00007843"/>
    </source>
</evidence>
<dbReference type="FunFam" id="1.10.418.10:FF:000045">
    <property type="entry name" value="Fimbrin-1 isoform A"/>
    <property type="match status" value="1"/>
</dbReference>
<keyword evidence="9" id="KW-0732">Signal</keyword>
<dbReference type="GO" id="GO:0005884">
    <property type="term" value="C:actin filament"/>
    <property type="evidence" value="ECO:0007669"/>
    <property type="project" value="TreeGrafter"/>
</dbReference>
<feature type="compositionally biased region" description="Low complexity" evidence="8">
    <location>
        <begin position="220"/>
        <end position="234"/>
    </location>
</feature>
<keyword evidence="13" id="KW-1185">Reference proteome</keyword>
<organism evidence="12 13">
    <name type="scientific">Lupinus luteus</name>
    <name type="common">European yellow lupine</name>
    <dbReference type="NCBI Taxonomy" id="3873"/>
    <lineage>
        <taxon>Eukaryota</taxon>
        <taxon>Viridiplantae</taxon>
        <taxon>Streptophyta</taxon>
        <taxon>Embryophyta</taxon>
        <taxon>Tracheophyta</taxon>
        <taxon>Spermatophyta</taxon>
        <taxon>Magnoliopsida</taxon>
        <taxon>eudicotyledons</taxon>
        <taxon>Gunneridae</taxon>
        <taxon>Pentapetalae</taxon>
        <taxon>rosids</taxon>
        <taxon>fabids</taxon>
        <taxon>Fabales</taxon>
        <taxon>Fabaceae</taxon>
        <taxon>Papilionoideae</taxon>
        <taxon>50 kb inversion clade</taxon>
        <taxon>genistoids sensu lato</taxon>
        <taxon>core genistoids</taxon>
        <taxon>Genisteae</taxon>
        <taxon>Lupinus</taxon>
    </lineage>
</organism>
<comment type="similarity">
    <text evidence="2">Belongs to the fasciclin-like AGP family.</text>
</comment>
<dbReference type="InterPro" id="IPR039959">
    <property type="entry name" value="Fimbrin/Plastin"/>
</dbReference>
<dbReference type="SMART" id="SM00033">
    <property type="entry name" value="CH"/>
    <property type="match status" value="4"/>
</dbReference>
<dbReference type="Proteomes" id="UP001497480">
    <property type="component" value="Unassembled WGS sequence"/>
</dbReference>
<dbReference type="GO" id="GO:0051017">
    <property type="term" value="P:actin filament bundle assembly"/>
    <property type="evidence" value="ECO:0007669"/>
    <property type="project" value="InterPro"/>
</dbReference>
<evidence type="ECO:0000259" key="11">
    <source>
        <dbReference type="PROSITE" id="PS50213"/>
    </source>
</evidence>
<accession>A0AAV1WDQ4</accession>
<dbReference type="FunFam" id="1.10.418.10:FF:000034">
    <property type="entry name" value="Fimbrin-2 like"/>
    <property type="match status" value="1"/>
</dbReference>
<feature type="domain" description="Calponin-homology (CH)" evidence="10">
    <location>
        <begin position="784"/>
        <end position="892"/>
    </location>
</feature>
<evidence type="ECO:0000256" key="6">
    <source>
        <dbReference type="ARBA" id="ARBA00023203"/>
    </source>
</evidence>
<dbReference type="Gene3D" id="1.10.418.10">
    <property type="entry name" value="Calponin-like domain"/>
    <property type="match status" value="4"/>
</dbReference>
<feature type="region of interest" description="Disordered" evidence="8">
    <location>
        <begin position="196"/>
        <end position="234"/>
    </location>
</feature>
<dbReference type="CDD" id="cd21293">
    <property type="entry name" value="CH_AtFIM_like_rpt1"/>
    <property type="match status" value="1"/>
</dbReference>
<evidence type="ECO:0000256" key="5">
    <source>
        <dbReference type="ARBA" id="ARBA00022737"/>
    </source>
</evidence>
<dbReference type="GO" id="GO:0032432">
    <property type="term" value="C:actin filament bundle"/>
    <property type="evidence" value="ECO:0007669"/>
    <property type="project" value="TreeGrafter"/>
</dbReference>
<dbReference type="FunFam" id="2.30.180.10:FF:000012">
    <property type="entry name" value="Fasciclin-like arabinogalactan protein 7"/>
    <property type="match status" value="1"/>
</dbReference>
<dbReference type="GO" id="GO:0051015">
    <property type="term" value="F:actin filament binding"/>
    <property type="evidence" value="ECO:0007669"/>
    <property type="project" value="InterPro"/>
</dbReference>
<evidence type="ECO:0000256" key="3">
    <source>
        <dbReference type="ARBA" id="ARBA00011385"/>
    </source>
</evidence>
<dbReference type="Gene3D" id="2.30.180.10">
    <property type="entry name" value="FAS1 domain"/>
    <property type="match status" value="1"/>
</dbReference>
<dbReference type="EMBL" id="CAXHTB010000006">
    <property type="protein sequence ID" value="CAL0307312.1"/>
    <property type="molecule type" value="Genomic_DNA"/>
</dbReference>
<dbReference type="Pfam" id="PF02469">
    <property type="entry name" value="Fasciclin"/>
    <property type="match status" value="1"/>
</dbReference>
<comment type="subunit">
    <text evidence="3">Interacts with F-actin.</text>
</comment>